<feature type="transmembrane region" description="Helical" evidence="1">
    <location>
        <begin position="6"/>
        <end position="25"/>
    </location>
</feature>
<keyword evidence="1" id="KW-1133">Transmembrane helix</keyword>
<dbReference type="STRING" id="1349421.OI18_21195"/>
<dbReference type="EMBL" id="JSVC01000029">
    <property type="protein sequence ID" value="KIC92716.1"/>
    <property type="molecule type" value="Genomic_DNA"/>
</dbReference>
<accession>A0A0C1KZJ9</accession>
<evidence type="ECO:0000256" key="1">
    <source>
        <dbReference type="SAM" id="Phobius"/>
    </source>
</evidence>
<comment type="caution">
    <text evidence="2">The sequence shown here is derived from an EMBL/GenBank/DDBJ whole genome shotgun (WGS) entry which is preliminary data.</text>
</comment>
<evidence type="ECO:0000313" key="2">
    <source>
        <dbReference type="EMBL" id="KIC92716.1"/>
    </source>
</evidence>
<dbReference type="RefSeq" id="WP_039143802.1">
    <property type="nucleotide sequence ID" value="NZ_JSVC01000029.1"/>
</dbReference>
<keyword evidence="1" id="KW-0812">Transmembrane</keyword>
<protein>
    <submittedName>
        <fullName evidence="2">Uncharacterized protein</fullName>
    </submittedName>
</protein>
<dbReference type="OrthoDB" id="9977896at2"/>
<sequence>MVFQKINKLAFICNLAFLTAMLMRVYPFMQGTKAESVILIAGLVISPVSNLLVSIFYWWSYIRKPVKADLVFWFNQVMLAIQVLLIISGILSLSNI</sequence>
<keyword evidence="3" id="KW-1185">Reference proteome</keyword>
<evidence type="ECO:0000313" key="3">
    <source>
        <dbReference type="Proteomes" id="UP000031408"/>
    </source>
</evidence>
<dbReference type="Proteomes" id="UP000031408">
    <property type="component" value="Unassembled WGS sequence"/>
</dbReference>
<feature type="transmembrane region" description="Helical" evidence="1">
    <location>
        <begin position="37"/>
        <end position="59"/>
    </location>
</feature>
<keyword evidence="1" id="KW-0472">Membrane</keyword>
<name>A0A0C1KZJ9_9BACT</name>
<proteinExistence type="predicted"/>
<organism evidence="2 3">
    <name type="scientific">Flavihumibacter solisilvae</name>
    <dbReference type="NCBI Taxonomy" id="1349421"/>
    <lineage>
        <taxon>Bacteria</taxon>
        <taxon>Pseudomonadati</taxon>
        <taxon>Bacteroidota</taxon>
        <taxon>Chitinophagia</taxon>
        <taxon>Chitinophagales</taxon>
        <taxon>Chitinophagaceae</taxon>
        <taxon>Flavihumibacter</taxon>
    </lineage>
</organism>
<feature type="transmembrane region" description="Helical" evidence="1">
    <location>
        <begin position="71"/>
        <end position="93"/>
    </location>
</feature>
<gene>
    <name evidence="2" type="ORF">OI18_21195</name>
</gene>
<reference evidence="2 3" key="1">
    <citation type="submission" date="2014-11" db="EMBL/GenBank/DDBJ databases">
        <title>Genome sequence of Flavihumibacter solisilvae 3-3.</title>
        <authorList>
            <person name="Zhou G."/>
            <person name="Li M."/>
            <person name="Wang G."/>
        </authorList>
    </citation>
    <scope>NUCLEOTIDE SEQUENCE [LARGE SCALE GENOMIC DNA]</scope>
    <source>
        <strain evidence="2 3">3-3</strain>
    </source>
</reference>
<dbReference type="AlphaFoldDB" id="A0A0C1KZJ9"/>